<accession>A0A7D9L0H8</accession>
<dbReference type="EMBL" id="CACRXK020012433">
    <property type="protein sequence ID" value="CAB4023314.1"/>
    <property type="molecule type" value="Genomic_DNA"/>
</dbReference>
<evidence type="ECO:0000259" key="1">
    <source>
        <dbReference type="Pfam" id="PF14291"/>
    </source>
</evidence>
<dbReference type="PANTHER" id="PTHR45749:SF21">
    <property type="entry name" value="DUF4371 DOMAIN-CONTAINING PROTEIN"/>
    <property type="match status" value="1"/>
</dbReference>
<dbReference type="InterPro" id="IPR012337">
    <property type="entry name" value="RNaseH-like_sf"/>
</dbReference>
<dbReference type="SUPFAM" id="SSF53098">
    <property type="entry name" value="Ribonuclease H-like"/>
    <property type="match status" value="1"/>
</dbReference>
<protein>
    <submittedName>
        <fullName evidence="2">Zinc finger MYM-type 1-like</fullName>
    </submittedName>
</protein>
<organism evidence="2 3">
    <name type="scientific">Paramuricea clavata</name>
    <name type="common">Red gorgonian</name>
    <name type="synonym">Violescent sea-whip</name>
    <dbReference type="NCBI Taxonomy" id="317549"/>
    <lineage>
        <taxon>Eukaryota</taxon>
        <taxon>Metazoa</taxon>
        <taxon>Cnidaria</taxon>
        <taxon>Anthozoa</taxon>
        <taxon>Octocorallia</taxon>
        <taxon>Malacalcyonacea</taxon>
        <taxon>Plexauridae</taxon>
        <taxon>Paramuricea</taxon>
    </lineage>
</organism>
<reference evidence="2" key="1">
    <citation type="submission" date="2020-04" db="EMBL/GenBank/DDBJ databases">
        <authorList>
            <person name="Alioto T."/>
            <person name="Alioto T."/>
            <person name="Gomez Garrido J."/>
        </authorList>
    </citation>
    <scope>NUCLEOTIDE SEQUENCE</scope>
    <source>
        <strain evidence="2">A484AB</strain>
    </source>
</reference>
<dbReference type="Proteomes" id="UP001152795">
    <property type="component" value="Unassembled WGS sequence"/>
</dbReference>
<dbReference type="OrthoDB" id="8045002at2759"/>
<proteinExistence type="predicted"/>
<evidence type="ECO:0000313" key="2">
    <source>
        <dbReference type="EMBL" id="CAB4023314.1"/>
    </source>
</evidence>
<comment type="caution">
    <text evidence="2">The sequence shown here is derived from an EMBL/GenBank/DDBJ whole genome shotgun (WGS) entry which is preliminary data.</text>
</comment>
<feature type="domain" description="DUF4371" evidence="1">
    <location>
        <begin position="22"/>
        <end position="261"/>
    </location>
</feature>
<dbReference type="PANTHER" id="PTHR45749">
    <property type="match status" value="1"/>
</dbReference>
<gene>
    <name evidence="2" type="ORF">PACLA_8A033290</name>
</gene>
<dbReference type="InterPro" id="IPR025398">
    <property type="entry name" value="DUF4371"/>
</dbReference>
<sequence length="394" mass="45043">MQPQFSVQNGNHTIFIVGSSDDAFTKTGFRNWKNATGEKGKLCKHANSRMHMLSVERMQRFKSATPIDVQLNKEAEKIRGKKEQERVENRHIVETIFDVVRHLAKQNSSFRGHDESDDSKNKGNFLEELEFLSKYHAPLRKWMDTHPENVSYFSHVSQNEMISILSNLITEIICNEIRSAKYFSVQCDEVTSHKKAFMSVILRYVTDFKITERCVRLVRVSSLKGISLAEVIIDILKDLKLSLKDLIGKGFDGAANMSGKDEGVQRHLTEAGAEFSIYFHCFAHRLNLVLEQSVETVPPVKAIFETIGDIYRYMEGSPKRHKIYEDHLKANGITSGKMAIHSFSDTRWTARTENLEVVINVYPALLSMFKKQSEQNNDSVATGLLVRLTGRFDF</sequence>
<keyword evidence="3" id="KW-1185">Reference proteome</keyword>
<dbReference type="Pfam" id="PF14291">
    <property type="entry name" value="DUF4371"/>
    <property type="match status" value="1"/>
</dbReference>
<evidence type="ECO:0000313" key="3">
    <source>
        <dbReference type="Proteomes" id="UP001152795"/>
    </source>
</evidence>
<name>A0A7D9L0H8_PARCT</name>
<dbReference type="AlphaFoldDB" id="A0A7D9L0H8"/>